<dbReference type="RefSeq" id="WP_145059831.1">
    <property type="nucleotide sequence ID" value="NZ_CP036263.1"/>
</dbReference>
<gene>
    <name evidence="1" type="ORF">HG15A2_19020</name>
</gene>
<evidence type="ECO:0000313" key="2">
    <source>
        <dbReference type="Proteomes" id="UP000319852"/>
    </source>
</evidence>
<keyword evidence="2" id="KW-1185">Reference proteome</keyword>
<dbReference type="KEGG" id="amob:HG15A2_19020"/>
<reference evidence="1 2" key="1">
    <citation type="submission" date="2019-02" db="EMBL/GenBank/DDBJ databases">
        <title>Deep-cultivation of Planctomycetes and their phenomic and genomic characterization uncovers novel biology.</title>
        <authorList>
            <person name="Wiegand S."/>
            <person name="Jogler M."/>
            <person name="Boedeker C."/>
            <person name="Pinto D."/>
            <person name="Vollmers J."/>
            <person name="Rivas-Marin E."/>
            <person name="Kohn T."/>
            <person name="Peeters S.H."/>
            <person name="Heuer A."/>
            <person name="Rast P."/>
            <person name="Oberbeckmann S."/>
            <person name="Bunk B."/>
            <person name="Jeske O."/>
            <person name="Meyerdierks A."/>
            <person name="Storesund J.E."/>
            <person name="Kallscheuer N."/>
            <person name="Luecker S."/>
            <person name="Lage O.M."/>
            <person name="Pohl T."/>
            <person name="Merkel B.J."/>
            <person name="Hornburger P."/>
            <person name="Mueller R.-W."/>
            <person name="Bruemmer F."/>
            <person name="Labrenz M."/>
            <person name="Spormann A.M."/>
            <person name="Op den Camp H."/>
            <person name="Overmann J."/>
            <person name="Amann R."/>
            <person name="Jetten M.S.M."/>
            <person name="Mascher T."/>
            <person name="Medema M.H."/>
            <person name="Devos D.P."/>
            <person name="Kaster A.-K."/>
            <person name="Ovreas L."/>
            <person name="Rohde M."/>
            <person name="Galperin M.Y."/>
            <person name="Jogler C."/>
        </authorList>
    </citation>
    <scope>NUCLEOTIDE SEQUENCE [LARGE SCALE GENOMIC DNA]</scope>
    <source>
        <strain evidence="1 2">HG15A2</strain>
    </source>
</reference>
<protein>
    <submittedName>
        <fullName evidence="1">Uncharacterized protein</fullName>
    </submittedName>
</protein>
<organism evidence="1 2">
    <name type="scientific">Adhaeretor mobilis</name>
    <dbReference type="NCBI Taxonomy" id="1930276"/>
    <lineage>
        <taxon>Bacteria</taxon>
        <taxon>Pseudomonadati</taxon>
        <taxon>Planctomycetota</taxon>
        <taxon>Planctomycetia</taxon>
        <taxon>Pirellulales</taxon>
        <taxon>Lacipirellulaceae</taxon>
        <taxon>Adhaeretor</taxon>
    </lineage>
</organism>
<sequence>MLPEIHHEQLTEAIEQIVRETLAFADVVGPPIDAFVVAQRLGLTILRDNSAASRARMVEVGPAATLSRDGSSQGVILLADDPRPERRQWAVAHEIGEHLAVEVFEQLAADPADALPAARESLANRLATSLLLPLQWYRHDGSAHDWELLELKKLYYTASHELIARRMLDMSAAVMISVFDQGELTWRRGNRVGVPCELLRAEVEAQAMCHNRGKTIRVESSCLPDELESVRAWPVFEDSWRRVIIRTELNWLE</sequence>
<dbReference type="Proteomes" id="UP000319852">
    <property type="component" value="Chromosome"/>
</dbReference>
<dbReference type="EMBL" id="CP036263">
    <property type="protein sequence ID" value="QDS98621.1"/>
    <property type="molecule type" value="Genomic_DNA"/>
</dbReference>
<name>A0A517MUR4_9BACT</name>
<evidence type="ECO:0000313" key="1">
    <source>
        <dbReference type="EMBL" id="QDS98621.1"/>
    </source>
</evidence>
<accession>A0A517MUR4</accession>
<dbReference type="AlphaFoldDB" id="A0A517MUR4"/>
<dbReference type="OrthoDB" id="282833at2"/>
<proteinExistence type="predicted"/>